<dbReference type="InterPro" id="IPR006553">
    <property type="entry name" value="Leu-rich_rpt_Cys-con_subtyp"/>
</dbReference>
<dbReference type="Proteomes" id="UP001153678">
    <property type="component" value="Unassembled WGS sequence"/>
</dbReference>
<feature type="non-terminal residue" evidence="1">
    <location>
        <position position="1"/>
    </location>
</feature>
<dbReference type="Gene3D" id="3.80.10.10">
    <property type="entry name" value="Ribonuclease Inhibitor"/>
    <property type="match status" value="1"/>
</dbReference>
<gene>
    <name evidence="1" type="ORF">FWILDA_LOCUS15787</name>
</gene>
<dbReference type="PANTHER" id="PTHR13318">
    <property type="entry name" value="PARTNER OF PAIRED, ISOFORM B-RELATED"/>
    <property type="match status" value="1"/>
</dbReference>
<dbReference type="AlphaFoldDB" id="A0A9W4X7V3"/>
<name>A0A9W4X7V3_9GLOM</name>
<dbReference type="GO" id="GO:0019005">
    <property type="term" value="C:SCF ubiquitin ligase complex"/>
    <property type="evidence" value="ECO:0007669"/>
    <property type="project" value="TreeGrafter"/>
</dbReference>
<dbReference type="Pfam" id="PF00560">
    <property type="entry name" value="LRR_1"/>
    <property type="match status" value="1"/>
</dbReference>
<dbReference type="EMBL" id="CAMKVN010008800">
    <property type="protein sequence ID" value="CAI2192858.1"/>
    <property type="molecule type" value="Genomic_DNA"/>
</dbReference>
<feature type="non-terminal residue" evidence="1">
    <location>
        <position position="153"/>
    </location>
</feature>
<sequence>DKSRLERFLKIKIKGIAHMFSNIIHLDFENGKCLTSKALRLIAESYSNLNDKGLYAIANSYHKLEYLNISGRTEYSEISICNIIRSCKKLQYLNLRYCKITEMTIEEISRSCLKLKYLNLRECNKISKKDAKRLIPIGIFAEPYYIALGRSDL</sequence>
<dbReference type="InterPro" id="IPR032675">
    <property type="entry name" value="LRR_dom_sf"/>
</dbReference>
<protein>
    <submittedName>
        <fullName evidence="1">12217_t:CDS:1</fullName>
    </submittedName>
</protein>
<organism evidence="1 2">
    <name type="scientific">Funneliformis geosporum</name>
    <dbReference type="NCBI Taxonomy" id="1117311"/>
    <lineage>
        <taxon>Eukaryota</taxon>
        <taxon>Fungi</taxon>
        <taxon>Fungi incertae sedis</taxon>
        <taxon>Mucoromycota</taxon>
        <taxon>Glomeromycotina</taxon>
        <taxon>Glomeromycetes</taxon>
        <taxon>Glomerales</taxon>
        <taxon>Glomeraceae</taxon>
        <taxon>Funneliformis</taxon>
    </lineage>
</organism>
<comment type="caution">
    <text evidence="1">The sequence shown here is derived from an EMBL/GenBank/DDBJ whole genome shotgun (WGS) entry which is preliminary data.</text>
</comment>
<dbReference type="SUPFAM" id="SSF52047">
    <property type="entry name" value="RNI-like"/>
    <property type="match status" value="1"/>
</dbReference>
<reference evidence="1" key="1">
    <citation type="submission" date="2022-08" db="EMBL/GenBank/DDBJ databases">
        <authorList>
            <person name="Kallberg Y."/>
            <person name="Tangrot J."/>
            <person name="Rosling A."/>
        </authorList>
    </citation>
    <scope>NUCLEOTIDE SEQUENCE</scope>
    <source>
        <strain evidence="1">Wild A</strain>
    </source>
</reference>
<keyword evidence="2" id="KW-1185">Reference proteome</keyword>
<accession>A0A9W4X7V3</accession>
<dbReference type="SMART" id="SM00367">
    <property type="entry name" value="LRR_CC"/>
    <property type="match status" value="4"/>
</dbReference>
<dbReference type="GO" id="GO:0031146">
    <property type="term" value="P:SCF-dependent proteasomal ubiquitin-dependent protein catabolic process"/>
    <property type="evidence" value="ECO:0007669"/>
    <property type="project" value="TreeGrafter"/>
</dbReference>
<evidence type="ECO:0000313" key="1">
    <source>
        <dbReference type="EMBL" id="CAI2192858.1"/>
    </source>
</evidence>
<proteinExistence type="predicted"/>
<evidence type="ECO:0000313" key="2">
    <source>
        <dbReference type="Proteomes" id="UP001153678"/>
    </source>
</evidence>
<dbReference type="OrthoDB" id="421226at2759"/>
<dbReference type="InterPro" id="IPR001611">
    <property type="entry name" value="Leu-rich_rpt"/>
</dbReference>